<feature type="region of interest" description="Disordered" evidence="1">
    <location>
        <begin position="310"/>
        <end position="382"/>
    </location>
</feature>
<gene>
    <name evidence="2" type="ORF">QBC47DRAFT_100192</name>
</gene>
<reference evidence="2" key="1">
    <citation type="submission" date="2023-06" db="EMBL/GenBank/DDBJ databases">
        <title>Genome-scale phylogeny and comparative genomics of the fungal order Sordariales.</title>
        <authorList>
            <consortium name="Lawrence Berkeley National Laboratory"/>
            <person name="Hensen N."/>
            <person name="Bonometti L."/>
            <person name="Westerberg I."/>
            <person name="Brannstrom I.O."/>
            <person name="Guillou S."/>
            <person name="Cros-Aarteil S."/>
            <person name="Calhoun S."/>
            <person name="Haridas S."/>
            <person name="Kuo A."/>
            <person name="Mondo S."/>
            <person name="Pangilinan J."/>
            <person name="Riley R."/>
            <person name="Labutti K."/>
            <person name="Andreopoulos B."/>
            <person name="Lipzen A."/>
            <person name="Chen C."/>
            <person name="Yanf M."/>
            <person name="Daum C."/>
            <person name="Ng V."/>
            <person name="Clum A."/>
            <person name="Steindorff A."/>
            <person name="Ohm R."/>
            <person name="Martin F."/>
            <person name="Silar P."/>
            <person name="Natvig D."/>
            <person name="Lalanne C."/>
            <person name="Gautier V."/>
            <person name="Ament-Velasquez S.L."/>
            <person name="Kruys A."/>
            <person name="Hutchinson M.I."/>
            <person name="Powell A.J."/>
            <person name="Barry K."/>
            <person name="Miller A.N."/>
            <person name="Grigoriev I.V."/>
            <person name="Debuchy R."/>
            <person name="Gladieux P."/>
            <person name="Thoren M.H."/>
            <person name="Johannesson H."/>
        </authorList>
    </citation>
    <scope>NUCLEOTIDE SEQUENCE</scope>
    <source>
        <strain evidence="2">PSN4</strain>
    </source>
</reference>
<dbReference type="Proteomes" id="UP001239445">
    <property type="component" value="Unassembled WGS sequence"/>
</dbReference>
<feature type="compositionally biased region" description="Low complexity" evidence="1">
    <location>
        <begin position="722"/>
        <end position="736"/>
    </location>
</feature>
<dbReference type="AlphaFoldDB" id="A0AAJ0BL57"/>
<dbReference type="PANTHER" id="PTHR38166">
    <property type="entry name" value="C2H2-TYPE DOMAIN-CONTAINING PROTEIN-RELATED"/>
    <property type="match status" value="1"/>
</dbReference>
<name>A0AAJ0BL57_9PEZI</name>
<feature type="compositionally biased region" description="Basic and acidic residues" evidence="1">
    <location>
        <begin position="365"/>
        <end position="382"/>
    </location>
</feature>
<feature type="region of interest" description="Disordered" evidence="1">
    <location>
        <begin position="571"/>
        <end position="610"/>
    </location>
</feature>
<feature type="compositionally biased region" description="Gly residues" evidence="1">
    <location>
        <begin position="311"/>
        <end position="326"/>
    </location>
</feature>
<dbReference type="EMBL" id="MU839828">
    <property type="protein sequence ID" value="KAK1759213.1"/>
    <property type="molecule type" value="Genomic_DNA"/>
</dbReference>
<protein>
    <recommendedName>
        <fullName evidence="4">C2H2-type domain-containing protein</fullName>
    </recommendedName>
</protein>
<feature type="compositionally biased region" description="Polar residues" evidence="1">
    <location>
        <begin position="651"/>
        <end position="662"/>
    </location>
</feature>
<sequence>MGASGHEAFGGFQDAKPSESAATIESFNAIRQVSPQRISLDGTTPESWQSRITVMDAIHRLSTTRPDSSTPSSRIRVRGLSVKPKIDHSPPGAAPVHDRIPYLRPQRGVRSDIWSLSEQQTIRPRGRNGKHNMSRMARRCEILSGSPPVRRDKRFGCSILVHCIQKRSEAGQDAISPRKRRYVVLTADRQTCCRTHSGYCEQERHDPNQMGCSERSPKRRRKRHASCRYRTPVLEAQPAPYVFDFFDMLSIAHCFEHDETYSPCFAPNVSLSRIDNLHSGVAQTDSSPRGHDGTLRLDKLDNRNITDLVGVGQGYSGRQVGGGPGVPEGRSANELPLSSGNRVGNKRRRSPDGEDREDDDLDDEDKNKDGNDPSRKRLKLDDHGDSRKFACPFFKNDPRKYASVRSCLGPGWPSAHRVKEHVLRRHTILYHCKRCWSDQKKKELLLQHEQTGNCTSRDKPEGIISQQQEDSLRRRGKKAMSDEERWKEMFRIVFPEAQEIPSPYYDPEEVKPSPEVQEDAQMDQVEQVIDGVQTELRDEIARMVGADQAPHILTSVGRAVQRVWGRIFRPQRRATDPQESRRGSWQNPLRRRTEPSPSAREPSPGANSQQLVSPISLNLELQPDQQFDASTSLDMYVDYEHDPVYGLPEEPQSSLVPQPSGTNGLGDLSVVDDPAEYGIPSVSDEIQPPGECLAEDQKTIVPPADQAAADRDSSESTTAGHTPPSDSSTQSTSQQDGVEPEDNYLTEEQLLSRQERDLACIGLPLLEQTQEYSRNRMAINEPGQDNSRVPVLDPTTHAVITTLRGELATGPESLSGNHHAEQYTSQ</sequence>
<evidence type="ECO:0008006" key="4">
    <source>
        <dbReference type="Google" id="ProtNLM"/>
    </source>
</evidence>
<evidence type="ECO:0000313" key="3">
    <source>
        <dbReference type="Proteomes" id="UP001239445"/>
    </source>
</evidence>
<feature type="region of interest" description="Disordered" evidence="1">
    <location>
        <begin position="704"/>
        <end position="750"/>
    </location>
</feature>
<feature type="compositionally biased region" description="Acidic residues" evidence="1">
    <location>
        <begin position="354"/>
        <end position="364"/>
    </location>
</feature>
<keyword evidence="3" id="KW-1185">Reference proteome</keyword>
<feature type="region of interest" description="Disordered" evidence="1">
    <location>
        <begin position="643"/>
        <end position="689"/>
    </location>
</feature>
<feature type="compositionally biased region" description="Polar residues" evidence="1">
    <location>
        <begin position="812"/>
        <end position="826"/>
    </location>
</feature>
<feature type="compositionally biased region" description="Basic and acidic residues" evidence="1">
    <location>
        <begin position="573"/>
        <end position="582"/>
    </location>
</feature>
<feature type="region of interest" description="Disordered" evidence="1">
    <location>
        <begin position="1"/>
        <end position="20"/>
    </location>
</feature>
<dbReference type="PANTHER" id="PTHR38166:SF1">
    <property type="entry name" value="C2H2-TYPE DOMAIN-CONTAINING PROTEIN"/>
    <property type="match status" value="1"/>
</dbReference>
<feature type="region of interest" description="Disordered" evidence="1">
    <location>
        <begin position="806"/>
        <end position="826"/>
    </location>
</feature>
<proteinExistence type="predicted"/>
<comment type="caution">
    <text evidence="2">The sequence shown here is derived from an EMBL/GenBank/DDBJ whole genome shotgun (WGS) entry which is preliminary data.</text>
</comment>
<accession>A0AAJ0BL57</accession>
<evidence type="ECO:0000256" key="1">
    <source>
        <dbReference type="SAM" id="MobiDB-lite"/>
    </source>
</evidence>
<evidence type="ECO:0000313" key="2">
    <source>
        <dbReference type="EMBL" id="KAK1759213.1"/>
    </source>
</evidence>
<organism evidence="2 3">
    <name type="scientific">Echria macrotheca</name>
    <dbReference type="NCBI Taxonomy" id="438768"/>
    <lineage>
        <taxon>Eukaryota</taxon>
        <taxon>Fungi</taxon>
        <taxon>Dikarya</taxon>
        <taxon>Ascomycota</taxon>
        <taxon>Pezizomycotina</taxon>
        <taxon>Sordariomycetes</taxon>
        <taxon>Sordariomycetidae</taxon>
        <taxon>Sordariales</taxon>
        <taxon>Schizotheciaceae</taxon>
        <taxon>Echria</taxon>
    </lineage>
</organism>
<feature type="region of interest" description="Disordered" evidence="1">
    <location>
        <begin position="452"/>
        <end position="480"/>
    </location>
</feature>